<evidence type="ECO:0000313" key="8">
    <source>
        <dbReference type="Proteomes" id="UP000192569"/>
    </source>
</evidence>
<dbReference type="GO" id="GO:0008234">
    <property type="term" value="F:cysteine-type peptidase activity"/>
    <property type="evidence" value="ECO:0007669"/>
    <property type="project" value="UniProtKB-KW"/>
</dbReference>
<keyword evidence="8" id="KW-1185">Reference proteome</keyword>
<dbReference type="Gene3D" id="3.30.70.1490">
    <property type="entry name" value="Cysteine protease Prp"/>
    <property type="match status" value="1"/>
</dbReference>
<protein>
    <recommendedName>
        <fullName evidence="6">Ribosomal processing cysteine protease Prp</fullName>
    </recommendedName>
</protein>
<evidence type="ECO:0000256" key="1">
    <source>
        <dbReference type="ARBA" id="ARBA00022517"/>
    </source>
</evidence>
<dbReference type="RefSeq" id="WP_084664118.1">
    <property type="nucleotide sequence ID" value="NZ_LT838272.1"/>
</dbReference>
<evidence type="ECO:0000313" key="7">
    <source>
        <dbReference type="EMBL" id="SMB92830.1"/>
    </source>
</evidence>
<evidence type="ECO:0000256" key="4">
    <source>
        <dbReference type="ARBA" id="ARBA00022807"/>
    </source>
</evidence>
<evidence type="ECO:0000256" key="6">
    <source>
        <dbReference type="ARBA" id="ARBA00044538"/>
    </source>
</evidence>
<evidence type="ECO:0000256" key="3">
    <source>
        <dbReference type="ARBA" id="ARBA00022801"/>
    </source>
</evidence>
<dbReference type="PANTHER" id="PTHR39178:SF1">
    <property type="entry name" value="RIBOSOMAL-PROCESSING CYSTEINE PROTEASE PRP"/>
    <property type="match status" value="1"/>
</dbReference>
<evidence type="ECO:0000256" key="5">
    <source>
        <dbReference type="ARBA" id="ARBA00044503"/>
    </source>
</evidence>
<dbReference type="InterPro" id="IPR007422">
    <property type="entry name" value="Peptidase_Prp"/>
</dbReference>
<proteinExistence type="inferred from homology"/>
<dbReference type="CDD" id="cd16332">
    <property type="entry name" value="Prp-like"/>
    <property type="match status" value="1"/>
</dbReference>
<name>A0A1W1VHY1_9FIRM</name>
<keyword evidence="3" id="KW-0378">Hydrolase</keyword>
<dbReference type="AlphaFoldDB" id="A0A1W1VHY1"/>
<evidence type="ECO:0000256" key="2">
    <source>
        <dbReference type="ARBA" id="ARBA00022670"/>
    </source>
</evidence>
<dbReference type="GO" id="GO:0006508">
    <property type="term" value="P:proteolysis"/>
    <property type="evidence" value="ECO:0007669"/>
    <property type="project" value="UniProtKB-KW"/>
</dbReference>
<keyword evidence="2" id="KW-0645">Protease</keyword>
<sequence>MIHATLWQDRDGCLIGFEITGHAGYAPRGQDIVCAAVSALAQAAVLGLEEFLSRKPAAEIRKGKLHCQLAQDLSPQDWERAEAILGTLKLGLEAIKESYPQYIKIETRRWTGCGE</sequence>
<dbReference type="Proteomes" id="UP000192569">
    <property type="component" value="Chromosome I"/>
</dbReference>
<dbReference type="OrthoDB" id="48998at2"/>
<dbReference type="Pfam" id="PF04327">
    <property type="entry name" value="Peptidase_Prp"/>
    <property type="match status" value="1"/>
</dbReference>
<dbReference type="PANTHER" id="PTHR39178">
    <property type="entry name" value="HYPOTHETICAL RIBOSOME-ASSOCIATED PROTEIN"/>
    <property type="match status" value="1"/>
</dbReference>
<dbReference type="GO" id="GO:0042254">
    <property type="term" value="P:ribosome biogenesis"/>
    <property type="evidence" value="ECO:0007669"/>
    <property type="project" value="UniProtKB-KW"/>
</dbReference>
<dbReference type="EMBL" id="LT838272">
    <property type="protein sequence ID" value="SMB92830.1"/>
    <property type="molecule type" value="Genomic_DNA"/>
</dbReference>
<comment type="similarity">
    <text evidence="5">Belongs to the Prp family.</text>
</comment>
<dbReference type="SUPFAM" id="SSF118010">
    <property type="entry name" value="TM1457-like"/>
    <property type="match status" value="1"/>
</dbReference>
<dbReference type="STRING" id="698762.SAMN00808754_0719"/>
<accession>A0A1W1VHY1</accession>
<reference evidence="7 8" key="1">
    <citation type="submission" date="2017-04" db="EMBL/GenBank/DDBJ databases">
        <authorList>
            <person name="Afonso C.L."/>
            <person name="Miller P.J."/>
            <person name="Scott M.A."/>
            <person name="Spackman E."/>
            <person name="Goraichik I."/>
            <person name="Dimitrov K.M."/>
            <person name="Suarez D.L."/>
            <person name="Swayne D.E."/>
        </authorList>
    </citation>
    <scope>NUCLEOTIDE SEQUENCE [LARGE SCALE GENOMIC DNA]</scope>
    <source>
        <strain evidence="7 8">ToBE</strain>
    </source>
</reference>
<dbReference type="InterPro" id="IPR036764">
    <property type="entry name" value="Peptidase_Prp_sf"/>
</dbReference>
<organism evidence="7 8">
    <name type="scientific">Thermanaeromonas toyohensis ToBE</name>
    <dbReference type="NCBI Taxonomy" id="698762"/>
    <lineage>
        <taxon>Bacteria</taxon>
        <taxon>Bacillati</taxon>
        <taxon>Bacillota</taxon>
        <taxon>Clostridia</taxon>
        <taxon>Neomoorellales</taxon>
        <taxon>Neomoorellaceae</taxon>
        <taxon>Thermanaeromonas</taxon>
    </lineage>
</organism>
<keyword evidence="1" id="KW-0690">Ribosome biogenesis</keyword>
<gene>
    <name evidence="7" type="ORF">SAMN00808754_0719</name>
</gene>
<keyword evidence="4" id="KW-0788">Thiol protease</keyword>